<proteinExistence type="predicted"/>
<dbReference type="OrthoDB" id="2495998at2759"/>
<name>A0A9Q3BZL2_9BASI</name>
<reference evidence="6" key="1">
    <citation type="submission" date="2021-03" db="EMBL/GenBank/DDBJ databases">
        <title>Draft genome sequence of rust myrtle Austropuccinia psidii MF-1, a brazilian biotype.</title>
        <authorList>
            <person name="Quecine M.C."/>
            <person name="Pachon D.M.R."/>
            <person name="Bonatelli M.L."/>
            <person name="Correr F.H."/>
            <person name="Franceschini L.M."/>
            <person name="Leite T.F."/>
            <person name="Margarido G.R.A."/>
            <person name="Almeida C.A."/>
            <person name="Ferrarezi J.A."/>
            <person name="Labate C.A."/>
        </authorList>
    </citation>
    <scope>NUCLEOTIDE SEQUENCE</scope>
    <source>
        <strain evidence="6">MF-1</strain>
    </source>
</reference>
<gene>
    <name evidence="6" type="ORF">O181_015229</name>
</gene>
<organism evidence="6 7">
    <name type="scientific">Austropuccinia psidii MF-1</name>
    <dbReference type="NCBI Taxonomy" id="1389203"/>
    <lineage>
        <taxon>Eukaryota</taxon>
        <taxon>Fungi</taxon>
        <taxon>Dikarya</taxon>
        <taxon>Basidiomycota</taxon>
        <taxon>Pucciniomycotina</taxon>
        <taxon>Pucciniomycetes</taxon>
        <taxon>Pucciniales</taxon>
        <taxon>Sphaerophragmiaceae</taxon>
        <taxon>Austropuccinia</taxon>
    </lineage>
</organism>
<dbReference type="Proteomes" id="UP000765509">
    <property type="component" value="Unassembled WGS sequence"/>
</dbReference>
<comment type="subcellular location">
    <subcellularLocation>
        <location evidence="1">Nucleus</location>
    </subcellularLocation>
</comment>
<keyword evidence="2" id="KW-0539">Nucleus</keyword>
<dbReference type="SMART" id="SM00066">
    <property type="entry name" value="GAL4"/>
    <property type="match status" value="1"/>
</dbReference>
<dbReference type="GO" id="GO:0005634">
    <property type="term" value="C:nucleus"/>
    <property type="evidence" value="ECO:0007669"/>
    <property type="project" value="UniProtKB-SubCell"/>
</dbReference>
<accession>A0A9Q3BZL2</accession>
<evidence type="ECO:0000256" key="4">
    <source>
        <dbReference type="SAM" id="MobiDB-lite"/>
    </source>
</evidence>
<feature type="coiled-coil region" evidence="3">
    <location>
        <begin position="92"/>
        <end position="119"/>
    </location>
</feature>
<dbReference type="GO" id="GO:0000981">
    <property type="term" value="F:DNA-binding transcription factor activity, RNA polymerase II-specific"/>
    <property type="evidence" value="ECO:0007669"/>
    <property type="project" value="InterPro"/>
</dbReference>
<dbReference type="SUPFAM" id="SSF57701">
    <property type="entry name" value="Zn2/Cys6 DNA-binding domain"/>
    <property type="match status" value="1"/>
</dbReference>
<dbReference type="AlphaFoldDB" id="A0A9Q3BZL2"/>
<dbReference type="Gene3D" id="4.10.240.10">
    <property type="entry name" value="Zn(2)-C6 fungal-type DNA-binding domain"/>
    <property type="match status" value="1"/>
</dbReference>
<dbReference type="InterPro" id="IPR050613">
    <property type="entry name" value="Sec_Metabolite_Reg"/>
</dbReference>
<dbReference type="EMBL" id="AVOT02004133">
    <property type="protein sequence ID" value="MBW0475514.1"/>
    <property type="molecule type" value="Genomic_DNA"/>
</dbReference>
<feature type="region of interest" description="Disordered" evidence="4">
    <location>
        <begin position="370"/>
        <end position="398"/>
    </location>
</feature>
<evidence type="ECO:0000313" key="6">
    <source>
        <dbReference type="EMBL" id="MBW0475514.1"/>
    </source>
</evidence>
<evidence type="ECO:0000256" key="2">
    <source>
        <dbReference type="ARBA" id="ARBA00023242"/>
    </source>
</evidence>
<evidence type="ECO:0000256" key="1">
    <source>
        <dbReference type="ARBA" id="ARBA00004123"/>
    </source>
</evidence>
<keyword evidence="7" id="KW-1185">Reference proteome</keyword>
<evidence type="ECO:0000313" key="7">
    <source>
        <dbReference type="Proteomes" id="UP000765509"/>
    </source>
</evidence>
<dbReference type="PANTHER" id="PTHR31001">
    <property type="entry name" value="UNCHARACTERIZED TRANSCRIPTIONAL REGULATORY PROTEIN"/>
    <property type="match status" value="1"/>
</dbReference>
<dbReference type="Pfam" id="PF00172">
    <property type="entry name" value="Zn_clus"/>
    <property type="match status" value="1"/>
</dbReference>
<dbReference type="CDD" id="cd00067">
    <property type="entry name" value="GAL4"/>
    <property type="match status" value="1"/>
</dbReference>
<dbReference type="InterPro" id="IPR036864">
    <property type="entry name" value="Zn2-C6_fun-type_DNA-bd_sf"/>
</dbReference>
<keyword evidence="3" id="KW-0175">Coiled coil</keyword>
<dbReference type="InterPro" id="IPR001138">
    <property type="entry name" value="Zn2Cys6_DnaBD"/>
</dbReference>
<dbReference type="PROSITE" id="PS50048">
    <property type="entry name" value="ZN2_CY6_FUNGAL_2"/>
    <property type="match status" value="1"/>
</dbReference>
<dbReference type="GO" id="GO:0008270">
    <property type="term" value="F:zinc ion binding"/>
    <property type="evidence" value="ECO:0007669"/>
    <property type="project" value="InterPro"/>
</dbReference>
<evidence type="ECO:0000256" key="3">
    <source>
        <dbReference type="SAM" id="Coils"/>
    </source>
</evidence>
<comment type="caution">
    <text evidence="6">The sequence shown here is derived from an EMBL/GenBank/DDBJ whole genome shotgun (WGS) entry which is preliminary data.</text>
</comment>
<sequence>MDLTEADYQVHLLLPTPACLSPPAPHGIQQSNNAACSSHKREVQGARRVRNACLQCRERKIRCSRTYPCKGCVSRGDGAACDWQGGYPSGNVPVYRTKLAKQRREVDDLKERINLTQSLLLRVIQQEPKLNIGLKTLLEGKPPNSPITGEFLIKNCYGLDKNEKPPGLHSCVKAENLLWLSSASENEPPNSAVSQQTNVSTATGSSASRYWINEESVSSSPSTSHFISNSSSINIYGLSELIKGRSSRTTYRSWKLLKESEGQEKGPSAANQKIIVGKSRKTSLDSGCSISQSVLTSGNEMAIPKSFHAEQSMAFLNVIKPLLAERSLNPDSSLEPHKTYAQPPSGLQPASQFGLGISVPLPQLDWPSTCHENGEPCSTPTHTSGHGGKAPAGIQGHSINSTVPRGANFFFPYVPCTGLSEAEVEASEQHQAQGSVWKNLGENINNSKLYPHSFPLQDVTWGSILSHNTEKGEPAFGTPRDNQGLFSSSFMMAPPTTSDSQLFSYGETPFEMVARNFM</sequence>
<protein>
    <recommendedName>
        <fullName evidence="5">Zn(2)-C6 fungal-type domain-containing protein</fullName>
    </recommendedName>
</protein>
<feature type="domain" description="Zn(2)-C6 fungal-type" evidence="5">
    <location>
        <begin position="52"/>
        <end position="83"/>
    </location>
</feature>
<dbReference type="PROSITE" id="PS00463">
    <property type="entry name" value="ZN2_CY6_FUNGAL_1"/>
    <property type="match status" value="1"/>
</dbReference>
<evidence type="ECO:0000259" key="5">
    <source>
        <dbReference type="PROSITE" id="PS50048"/>
    </source>
</evidence>